<proteinExistence type="predicted"/>
<keyword evidence="2" id="KW-1185">Reference proteome</keyword>
<organism evidence="1 2">
    <name type="scientific">Vibrio paracholerae</name>
    <dbReference type="NCBI Taxonomy" id="650003"/>
    <lineage>
        <taxon>Bacteria</taxon>
        <taxon>Pseudomonadati</taxon>
        <taxon>Pseudomonadota</taxon>
        <taxon>Gammaproteobacteria</taxon>
        <taxon>Vibrionales</taxon>
        <taxon>Vibrionaceae</taxon>
        <taxon>Vibrio</taxon>
    </lineage>
</organism>
<dbReference type="Proteomes" id="UP000252488">
    <property type="component" value="Unassembled WGS sequence"/>
</dbReference>
<accession>A0ABX9FE47</accession>
<comment type="caution">
    <text evidence="1">The sequence shown here is derived from an EMBL/GenBank/DDBJ whole genome shotgun (WGS) entry which is preliminary data.</text>
</comment>
<evidence type="ECO:0000313" key="2">
    <source>
        <dbReference type="Proteomes" id="UP000252488"/>
    </source>
</evidence>
<protein>
    <submittedName>
        <fullName evidence="1">Uncharacterized protein</fullName>
    </submittedName>
</protein>
<dbReference type="EMBL" id="QKKR01000039">
    <property type="protein sequence ID" value="RBM51153.1"/>
    <property type="molecule type" value="Genomic_DNA"/>
</dbReference>
<gene>
    <name evidence="1" type="ORF">DLR69_15955</name>
</gene>
<evidence type="ECO:0000313" key="1">
    <source>
        <dbReference type="EMBL" id="RBM51153.1"/>
    </source>
</evidence>
<reference evidence="1 2" key="1">
    <citation type="submission" date="2018-06" db="EMBL/GenBank/DDBJ databases">
        <title>Draft genome sequences of nine Vibrio sp. clinical isolates from across the United States representing the closest known relative of Vibrio cholerae.</title>
        <authorList>
            <person name="Islam M.T."/>
            <person name="Liang K."/>
            <person name="Im M.S."/>
            <person name="Winkjer J."/>
            <person name="Busby S."/>
            <person name="Batra D."/>
            <person name="Rowe L."/>
            <person name="Tarr C.L."/>
            <person name="Boucher Y."/>
        </authorList>
    </citation>
    <scope>NUCLEOTIDE SEQUENCE [LARGE SCALE GENOMIC DNA]</scope>
    <source>
        <strain evidence="1 2">2016V-1111</strain>
    </source>
</reference>
<sequence>MVLLSISKNKRGKSRLFKKEVRELLSFWLISTAKIESHIPFLLEAAAVLAAFVHPNHIVYLCPWGFTLLPPTCNSK</sequence>
<name>A0ABX9FE47_9VIBR</name>